<sequence length="232" mass="26061">MKVKSRQRHVGLYWLLGILTCGVVIAGKLFLVWGFDTYLYSLPIVGGVLASLEIVELASPILLAVLGLSLGALTYYLAPKSSTILRFLLLTMALPLILLVGHPVRHNLWVKQVSNQENLSPTQARQVTDKFLQQKTSKAGNLGFYWYTAQQPKPPIRLSNVQPLEGGNPLQAQLTELGKRQTGLMRLAFGIYTWLFNHAGWGLRMIYALLSGFIGLIYFYRGQHWANHKRRG</sequence>
<keyword evidence="1" id="KW-0472">Membrane</keyword>
<keyword evidence="1" id="KW-0812">Transmembrane</keyword>
<comment type="caution">
    <text evidence="2">The sequence shown here is derived from an EMBL/GenBank/DDBJ whole genome shotgun (WGS) entry which is preliminary data.</text>
</comment>
<proteinExistence type="predicted"/>
<keyword evidence="3" id="KW-1185">Reference proteome</keyword>
<name>A0ABS5Y2Q7_9CYAN</name>
<dbReference type="EMBL" id="JADOER010000005">
    <property type="protein sequence ID" value="MBT9312086.1"/>
    <property type="molecule type" value="Genomic_DNA"/>
</dbReference>
<gene>
    <name evidence="2" type="ORF">IXB28_07700</name>
</gene>
<evidence type="ECO:0000256" key="1">
    <source>
        <dbReference type="SAM" id="Phobius"/>
    </source>
</evidence>
<feature type="transmembrane region" description="Helical" evidence="1">
    <location>
        <begin position="54"/>
        <end position="77"/>
    </location>
</feature>
<feature type="transmembrane region" description="Helical" evidence="1">
    <location>
        <begin position="84"/>
        <end position="104"/>
    </location>
</feature>
<keyword evidence="1" id="KW-1133">Transmembrane helix</keyword>
<protein>
    <submittedName>
        <fullName evidence="2">Uncharacterized protein</fullName>
    </submittedName>
</protein>
<organism evidence="2 3">
    <name type="scientific">Leptothoe kymatousa TAU-MAC 1615</name>
    <dbReference type="NCBI Taxonomy" id="2364775"/>
    <lineage>
        <taxon>Bacteria</taxon>
        <taxon>Bacillati</taxon>
        <taxon>Cyanobacteriota</taxon>
        <taxon>Cyanophyceae</taxon>
        <taxon>Nodosilineales</taxon>
        <taxon>Cymatolegaceae</taxon>
        <taxon>Leptothoe</taxon>
        <taxon>Leptothoe kymatousa</taxon>
    </lineage>
</organism>
<evidence type="ECO:0000313" key="2">
    <source>
        <dbReference type="EMBL" id="MBT9312086.1"/>
    </source>
</evidence>
<feature type="transmembrane region" description="Helical" evidence="1">
    <location>
        <begin position="201"/>
        <end position="220"/>
    </location>
</feature>
<dbReference type="RefSeq" id="WP_215617987.1">
    <property type="nucleotide sequence ID" value="NZ_JADOER010000005.1"/>
</dbReference>
<dbReference type="Proteomes" id="UP001196661">
    <property type="component" value="Unassembled WGS sequence"/>
</dbReference>
<accession>A0ABS5Y2Q7</accession>
<feature type="transmembrane region" description="Helical" evidence="1">
    <location>
        <begin position="12"/>
        <end position="34"/>
    </location>
</feature>
<evidence type="ECO:0000313" key="3">
    <source>
        <dbReference type="Proteomes" id="UP001196661"/>
    </source>
</evidence>
<reference evidence="2 3" key="1">
    <citation type="journal article" date="2021" name="Mar. Drugs">
        <title>Genome Reduction and Secondary Metabolism of the Marine Sponge-Associated Cyanobacterium Leptothoe.</title>
        <authorList>
            <person name="Konstantinou D."/>
            <person name="Popin R.V."/>
            <person name="Fewer D.P."/>
            <person name="Sivonen K."/>
            <person name="Gkelis S."/>
        </authorList>
    </citation>
    <scope>NUCLEOTIDE SEQUENCE [LARGE SCALE GENOMIC DNA]</scope>
    <source>
        <strain evidence="2 3">TAU-MAC 1615</strain>
    </source>
</reference>